<dbReference type="Pfam" id="PF04213">
    <property type="entry name" value="HtaA"/>
    <property type="match status" value="2"/>
</dbReference>
<dbReference type="EMBL" id="WSTA01000004">
    <property type="protein sequence ID" value="MWB97287.1"/>
    <property type="molecule type" value="Genomic_DNA"/>
</dbReference>
<evidence type="ECO:0000256" key="2">
    <source>
        <dbReference type="SAM" id="Phobius"/>
    </source>
</evidence>
<dbReference type="RefSeq" id="WP_160422613.1">
    <property type="nucleotide sequence ID" value="NZ_WSTA01000004.1"/>
</dbReference>
<keyword evidence="6" id="KW-1185">Reference proteome</keyword>
<proteinExistence type="predicted"/>
<evidence type="ECO:0000256" key="3">
    <source>
        <dbReference type="SAM" id="SignalP"/>
    </source>
</evidence>
<organism evidence="5 6">
    <name type="scientific">Agromyces seonyuensis</name>
    <dbReference type="NCBI Taxonomy" id="2662446"/>
    <lineage>
        <taxon>Bacteria</taxon>
        <taxon>Bacillati</taxon>
        <taxon>Actinomycetota</taxon>
        <taxon>Actinomycetes</taxon>
        <taxon>Micrococcales</taxon>
        <taxon>Microbacteriaceae</taxon>
        <taxon>Agromyces</taxon>
    </lineage>
</organism>
<evidence type="ECO:0000313" key="6">
    <source>
        <dbReference type="Proteomes" id="UP000438182"/>
    </source>
</evidence>
<feature type="transmembrane region" description="Helical" evidence="2">
    <location>
        <begin position="1327"/>
        <end position="1348"/>
    </location>
</feature>
<evidence type="ECO:0000259" key="4">
    <source>
        <dbReference type="Pfam" id="PF04213"/>
    </source>
</evidence>
<evidence type="ECO:0000256" key="1">
    <source>
        <dbReference type="SAM" id="MobiDB-lite"/>
    </source>
</evidence>
<keyword evidence="2" id="KW-0812">Transmembrane</keyword>
<feature type="compositionally biased region" description="Pro residues" evidence="1">
    <location>
        <begin position="818"/>
        <end position="833"/>
    </location>
</feature>
<reference evidence="5 6" key="1">
    <citation type="submission" date="2019-12" db="EMBL/GenBank/DDBJ databases">
        <authorList>
            <person name="Kim Y.S."/>
        </authorList>
    </citation>
    <scope>NUCLEOTIDE SEQUENCE [LARGE SCALE GENOMIC DNA]</scope>
    <source>
        <strain evidence="5 6">MMS17-SY077</strain>
    </source>
</reference>
<keyword evidence="3" id="KW-0732">Signal</keyword>
<feature type="signal peptide" evidence="3">
    <location>
        <begin position="1"/>
        <end position="40"/>
    </location>
</feature>
<dbReference type="InterPro" id="IPR027273">
    <property type="entry name" value="Neocarzinostatin-like"/>
</dbReference>
<feature type="region of interest" description="Disordered" evidence="1">
    <location>
        <begin position="810"/>
        <end position="833"/>
    </location>
</feature>
<feature type="chain" id="PRO_5026193710" description="Htaa domain-containing protein" evidence="3">
    <location>
        <begin position="41"/>
        <end position="1356"/>
    </location>
</feature>
<dbReference type="Proteomes" id="UP000438182">
    <property type="component" value="Unassembled WGS sequence"/>
</dbReference>
<feature type="domain" description="Htaa" evidence="4">
    <location>
        <begin position="841"/>
        <end position="988"/>
    </location>
</feature>
<comment type="caution">
    <text evidence="5">The sequence shown here is derived from an EMBL/GenBank/DDBJ whole genome shotgun (WGS) entry which is preliminary data.</text>
</comment>
<accession>A0A6I4P214</accession>
<name>A0A6I4P214_9MICO</name>
<gene>
    <name evidence="5" type="ORF">GB864_01735</name>
</gene>
<feature type="domain" description="Htaa" evidence="4">
    <location>
        <begin position="1125"/>
        <end position="1281"/>
    </location>
</feature>
<keyword evidence="2" id="KW-1133">Transmembrane helix</keyword>
<dbReference type="InterPro" id="IPR007331">
    <property type="entry name" value="Htaa"/>
</dbReference>
<dbReference type="SUPFAM" id="SSF49319">
    <property type="entry name" value="Actinoxanthin-like"/>
    <property type="match status" value="1"/>
</dbReference>
<protein>
    <recommendedName>
        <fullName evidence="4">Htaa domain-containing protein</fullName>
    </recommendedName>
</protein>
<evidence type="ECO:0000313" key="5">
    <source>
        <dbReference type="EMBL" id="MWB97287.1"/>
    </source>
</evidence>
<keyword evidence="2" id="KW-0472">Membrane</keyword>
<sequence>MKTPSMPETRPGRARRWLAGTLAALLALTGASLAALPATAAEGPAITVTEAPREGGTVTVTGTGFSTASVGVYVGIGDAAAAGFYSAGITADASVWVNVGNASTATQAPMNADGSFELTFPVAAVGGELAVFASKAHGQGIGDVSQNVKTPIVYAPEPEPEPEPEPVPTVTVTEAPAEGGAVTVIGTGFSTTAPGVYVGIGAASAATFYTSGVSQSATVWVNVGNAASPATAPMNTDGSFSVTLPAPAGASGQYAVFTSKAHGLGFSDRSQDTKTALPYTAPKPVPTLVLSKSSDLDPAGETITVTGTGYNPAQAMYLTTCTDVPLDQVSFGFINTGCTAGAKMITPNPASPTMVKLEADGSFTTELAVAPKGETTAVYTIANHTAMNDRTQDAKATVTFAPVKPVPTVTVSKTVGLDPAGDTVTVTGAGFVPEAPATSGTRPPLAGKFGGAYVVFGSFLENWKPSAGAPSSARKVLAQRWALTEADVAVAGAVGVAIDADGSFSVELPVSAVAGLEGGRYGVYTYSGSGAVYAPFETETLISFADPKPVPTVTVSKTVGLDPAGDTVTVTGTGFVPEAPATSGTRPPLAGKFGGAYVVFGSFLENWKPSAGAPSSARKVLAQRWALAEADVAVAGAVGVAIDADGSFSVELPVSAVAGLEGGRYGVYTYSGSGAVYAPFETETLISFAEPEPAPKPTVSVTPATDVDASKDTTFTITGSGYVGPGAVNGAYVLIGEQSVWHGEGALPQEGWLASAFVLPSRIVDGTFITTMTVKAGSFDPSKTYQVATSAAHGLSITDRSLDAFAPITIKSGTTTPPTTPPTTTPPTTTPVVPPATVIPSGSLTWGVSASFRSYVTGSIAQGAVSVSGGATQSGGVFQFGQSASTFTGSTGSADYFGSVRFTGHSGVLDLTFANPTLRVDSPTVGTLQVTVNGSRVNLATVNLAAASKSTAKGATTFANAPVTLNGEGAAAFDGFYAAGRALDPLTVVIGSAGAAPAGSTGTVAAAPAATPAVAASATVPATPPATTGIRVDDETLAALVGGEEVTISVDGFEPNETDVKVVVYSTPIVLADDLVADAAGVVTWTGKLPAGLEAGQHTLTFQGSTTKGLVFEIEAVEGCVVEGASLDWGFKESFTSYLTSGIANGDWALVNVTEEGSVFSFTGGTGNLDAVTQRGLVAFEGASIEFTGHDGALDTTIANPQLELNGDGTGTLILDVHGTTQDGSAVTAEDVRFAELDLEGALADDDGSLVGTAVPAVLTEDGAAAFGTYAAGEALDPVDFVIPLPADCDLAVAADEEPAAEVEAAAGGDDSAAADVEPVSSTIPAWVIWTVVIVAILLIALITWFLARRRRGRHA</sequence>
<dbReference type="Gene3D" id="2.60.40.230">
    <property type="entry name" value="Neocarzinostatin-like"/>
    <property type="match status" value="4"/>
</dbReference>